<feature type="domain" description="YknX-like beta-barrel" evidence="7">
    <location>
        <begin position="297"/>
        <end position="389"/>
    </location>
</feature>
<dbReference type="InterPro" id="IPR058647">
    <property type="entry name" value="BSH_CzcB-like"/>
</dbReference>
<dbReference type="Gene3D" id="2.40.30.170">
    <property type="match status" value="1"/>
</dbReference>
<dbReference type="AlphaFoldDB" id="A0A0A6PUY6"/>
<dbReference type="InterPro" id="IPR058636">
    <property type="entry name" value="Beta-barrel_YknX"/>
</dbReference>
<feature type="domain" description="CzcB-like barrel-sandwich hybrid" evidence="6">
    <location>
        <begin position="78"/>
        <end position="279"/>
    </location>
</feature>
<proteinExistence type="predicted"/>
<evidence type="ECO:0000313" key="9">
    <source>
        <dbReference type="Proteomes" id="UP000238081"/>
    </source>
</evidence>
<dbReference type="PANTHER" id="PTHR32347:SF14">
    <property type="entry name" value="EFFLUX SYSTEM COMPONENT YKNX-RELATED"/>
    <property type="match status" value="1"/>
</dbReference>
<accession>A0A0A6PUY6</accession>
<dbReference type="EMBL" id="LRDH01000124">
    <property type="protein sequence ID" value="PPV13228.1"/>
    <property type="molecule type" value="Genomic_DNA"/>
</dbReference>
<organism evidence="8 9">
    <name type="scientific">Clostridium butyricum</name>
    <dbReference type="NCBI Taxonomy" id="1492"/>
    <lineage>
        <taxon>Bacteria</taxon>
        <taxon>Bacillati</taxon>
        <taxon>Bacillota</taxon>
        <taxon>Clostridia</taxon>
        <taxon>Eubacteriales</taxon>
        <taxon>Clostridiaceae</taxon>
        <taxon>Clostridium</taxon>
    </lineage>
</organism>
<protein>
    <submittedName>
        <fullName evidence="8">Hydrogenase expression protein HypA</fullName>
    </submittedName>
</protein>
<dbReference type="PRINTS" id="PR01490">
    <property type="entry name" value="RTXTOXIND"/>
</dbReference>
<evidence type="ECO:0000256" key="5">
    <source>
        <dbReference type="SAM" id="Phobius"/>
    </source>
</evidence>
<dbReference type="Gene3D" id="2.40.50.100">
    <property type="match status" value="1"/>
</dbReference>
<evidence type="ECO:0000256" key="4">
    <source>
        <dbReference type="SAM" id="MobiDB-lite"/>
    </source>
</evidence>
<feature type="coiled-coil region" evidence="3">
    <location>
        <begin position="212"/>
        <end position="246"/>
    </location>
</feature>
<feature type="compositionally biased region" description="Polar residues" evidence="4">
    <location>
        <begin position="341"/>
        <end position="364"/>
    </location>
</feature>
<evidence type="ECO:0000259" key="6">
    <source>
        <dbReference type="Pfam" id="PF25973"/>
    </source>
</evidence>
<keyword evidence="5" id="KW-0812">Transmembrane</keyword>
<dbReference type="InterPro" id="IPR050465">
    <property type="entry name" value="UPF0194_transport"/>
</dbReference>
<keyword evidence="5" id="KW-1133">Transmembrane helix</keyword>
<comment type="subcellular location">
    <subcellularLocation>
        <location evidence="1">Cell envelope</location>
    </subcellularLocation>
</comment>
<feature type="region of interest" description="Disordered" evidence="4">
    <location>
        <begin position="341"/>
        <end position="365"/>
    </location>
</feature>
<evidence type="ECO:0000256" key="2">
    <source>
        <dbReference type="ARBA" id="ARBA00023054"/>
    </source>
</evidence>
<comment type="caution">
    <text evidence="8">The sequence shown here is derived from an EMBL/GenBank/DDBJ whole genome shotgun (WGS) entry which is preliminary data.</text>
</comment>
<feature type="coiled-coil region" evidence="3">
    <location>
        <begin position="156"/>
        <end position="183"/>
    </location>
</feature>
<dbReference type="GO" id="GO:0030313">
    <property type="term" value="C:cell envelope"/>
    <property type="evidence" value="ECO:0007669"/>
    <property type="project" value="UniProtKB-SubCell"/>
</dbReference>
<feature type="transmembrane region" description="Helical" evidence="5">
    <location>
        <begin position="25"/>
        <end position="43"/>
    </location>
</feature>
<dbReference type="Gene3D" id="1.10.287.470">
    <property type="entry name" value="Helix hairpin bin"/>
    <property type="match status" value="1"/>
</dbReference>
<dbReference type="SUPFAM" id="SSF111369">
    <property type="entry name" value="HlyD-like secretion proteins"/>
    <property type="match status" value="3"/>
</dbReference>
<evidence type="ECO:0000259" key="7">
    <source>
        <dbReference type="Pfam" id="PF25990"/>
    </source>
</evidence>
<gene>
    <name evidence="8" type="ORF">AWN73_16845</name>
</gene>
<keyword evidence="2 3" id="KW-0175">Coiled coil</keyword>
<evidence type="ECO:0000256" key="3">
    <source>
        <dbReference type="SAM" id="Coils"/>
    </source>
</evidence>
<sequence>MKTIELIKLKPKNISFKKIKHKKTIIFMVIILIIFSAIGVIMLKPKDTIVKDYTKLERSDIIKNVNTLGTIESNDKINVYSTLNNVIKEVKVQAGDKVNEGDVLCILDSSVLEKEIAEATSTLEHDKEKAKIELEGKKQAYDNASYIYENNIDSSITDSKEALNTAQIKLNDAQRDYDQKKTLYDNGAVSQSDLDNAKSTLDQAKSDYDKSSVSLENAKVKAKEAVNNAKNEYDSALIEYNNNKDEISLKGKKDDLDKCVIKAPVSGTITAVNASVGNTSQGVLFTIENLDDPIIMVNVKEIDVNKINPGQEVEVTTDAAPDDKYAKGKVLSISDTIKTSEGTFNTNSNSDNKSGTNSTSSQGFQAKIKLDNPKENDFIKVGMNAKANIILDKSMNVFSVPFSSILEEDSGKYIKIAKDNNDNTYTVCKIPVTTGLETDVSVEIENSDLTEGDNLLLDPSLYEEGQIIKLIPADGGQAYE</sequence>
<dbReference type="Pfam" id="PF25990">
    <property type="entry name" value="Beta-barrel_YknX"/>
    <property type="match status" value="1"/>
</dbReference>
<keyword evidence="5" id="KW-0472">Membrane</keyword>
<dbReference type="Pfam" id="PF25973">
    <property type="entry name" value="BSH_CzcB"/>
    <property type="match status" value="1"/>
</dbReference>
<evidence type="ECO:0000313" key="8">
    <source>
        <dbReference type="EMBL" id="PPV13228.1"/>
    </source>
</evidence>
<reference evidence="8 9" key="1">
    <citation type="submission" date="2016-01" db="EMBL/GenBank/DDBJ databases">
        <title>Characterization of the Clostridium difficile lineages that are prevalent in Hong Kong and China.</title>
        <authorList>
            <person name="Kwok J.S.-L."/>
            <person name="Lam W.-Y."/>
            <person name="Ip M."/>
            <person name="Chan T.-F."/>
            <person name="Hawkey P.M."/>
            <person name="Tsui S.K.-W."/>
        </authorList>
    </citation>
    <scope>NUCLEOTIDE SEQUENCE [LARGE SCALE GENOMIC DNA]</scope>
    <source>
        <strain evidence="8 9">300064</strain>
    </source>
</reference>
<dbReference type="RefSeq" id="WP_043665949.1">
    <property type="nucleotide sequence ID" value="NZ_JSEG01000020.1"/>
</dbReference>
<evidence type="ECO:0000256" key="1">
    <source>
        <dbReference type="ARBA" id="ARBA00004196"/>
    </source>
</evidence>
<dbReference type="Proteomes" id="UP000238081">
    <property type="component" value="Unassembled WGS sequence"/>
</dbReference>
<name>A0A0A6PUY6_CLOBU</name>
<dbReference type="PANTHER" id="PTHR32347">
    <property type="entry name" value="EFFLUX SYSTEM COMPONENT YKNX-RELATED"/>
    <property type="match status" value="1"/>
</dbReference>
<dbReference type="GO" id="GO:0015562">
    <property type="term" value="F:efflux transmembrane transporter activity"/>
    <property type="evidence" value="ECO:0007669"/>
    <property type="project" value="InterPro"/>
</dbReference>